<dbReference type="GO" id="GO:0030424">
    <property type="term" value="C:axon"/>
    <property type="evidence" value="ECO:0007669"/>
    <property type="project" value="UniProtKB-SubCell"/>
</dbReference>
<dbReference type="Proteomes" id="UP000694422">
    <property type="component" value="Unplaced"/>
</dbReference>
<accession>A0A8C9P7S6</accession>
<dbReference type="Ensembl" id="ENSSDAT00000005328.1">
    <property type="protein sequence ID" value="ENSSDAP00000004643.1"/>
    <property type="gene ID" value="ENSSDAG00000004366.1"/>
</dbReference>
<evidence type="ECO:0000256" key="13">
    <source>
        <dbReference type="ARBA" id="ARBA00023136"/>
    </source>
</evidence>
<evidence type="ECO:0000256" key="11">
    <source>
        <dbReference type="ARBA" id="ARBA00023018"/>
    </source>
</evidence>
<evidence type="ECO:0000313" key="25">
    <source>
        <dbReference type="Proteomes" id="UP000694422"/>
    </source>
</evidence>
<evidence type="ECO:0000256" key="6">
    <source>
        <dbReference type="ARBA" id="ARBA00005756"/>
    </source>
</evidence>
<dbReference type="Pfam" id="PF03285">
    <property type="entry name" value="Paralemmin"/>
    <property type="match status" value="1"/>
</dbReference>
<evidence type="ECO:0000256" key="4">
    <source>
        <dbReference type="ARBA" id="ARBA00004527"/>
    </source>
</evidence>
<evidence type="ECO:0000313" key="24">
    <source>
        <dbReference type="Ensembl" id="ENSSDAP00000004643.1"/>
    </source>
</evidence>
<evidence type="ECO:0000256" key="15">
    <source>
        <dbReference type="ARBA" id="ARBA00023273"/>
    </source>
</evidence>
<dbReference type="PANTHER" id="PTHR10498:SF6">
    <property type="entry name" value="PARALEMMIN-1"/>
    <property type="match status" value="1"/>
</dbReference>
<sequence length="194" mass="21520">PRVLEVDASAQQERLQAIAEKRRRQAEIEGKRRQLEEDRRQLQHLKSKALRERWLLEGTPSSTSDGEDMRRQMQEDEQRVQLLEGSISRWVLEKEIDVLENGEPAPAPLREDKQGSAQSSPDPGPKPSQGAAPGGLGVRPRTGEMKSGQIPALTPCSADAQWPKLRSQQVLGFGAQLCSLGHVVGLSEPQFPHL</sequence>
<reference evidence="24" key="1">
    <citation type="submission" date="2025-08" db="UniProtKB">
        <authorList>
            <consortium name="Ensembl"/>
        </authorList>
    </citation>
    <scope>IDENTIFICATION</scope>
</reference>
<evidence type="ECO:0000256" key="5">
    <source>
        <dbReference type="ARBA" id="ARBA00004552"/>
    </source>
</evidence>
<evidence type="ECO:0000256" key="2">
    <source>
        <dbReference type="ARBA" id="ARBA00004342"/>
    </source>
</evidence>
<comment type="similarity">
    <text evidence="6">Belongs to the paralemmin family.</text>
</comment>
<evidence type="ECO:0000256" key="18">
    <source>
        <dbReference type="ARBA" id="ARBA00037796"/>
    </source>
</evidence>
<feature type="compositionally biased region" description="Basic and acidic residues" evidence="23">
    <location>
        <begin position="67"/>
        <end position="79"/>
    </location>
</feature>
<evidence type="ECO:0000256" key="16">
    <source>
        <dbReference type="ARBA" id="ARBA00023288"/>
    </source>
</evidence>
<reference evidence="24" key="2">
    <citation type="submission" date="2025-09" db="UniProtKB">
        <authorList>
            <consortium name="Ensembl"/>
        </authorList>
    </citation>
    <scope>IDENTIFICATION</scope>
</reference>
<keyword evidence="10" id="KW-0133">Cell shape</keyword>
<keyword evidence="25" id="KW-1185">Reference proteome</keyword>
<keyword evidence="14" id="KW-0564">Palmitate</keyword>
<dbReference type="PANTHER" id="PTHR10498">
    <property type="entry name" value="PARALEMMIN-RELATED"/>
    <property type="match status" value="1"/>
</dbReference>
<keyword evidence="11" id="KW-0770">Synapse</keyword>
<dbReference type="GO" id="GO:0031527">
    <property type="term" value="C:filopodium membrane"/>
    <property type="evidence" value="ECO:0007669"/>
    <property type="project" value="UniProtKB-SubCell"/>
</dbReference>
<evidence type="ECO:0000256" key="1">
    <source>
        <dbReference type="ARBA" id="ARBA00004279"/>
    </source>
</evidence>
<evidence type="ECO:0000256" key="12">
    <source>
        <dbReference type="ARBA" id="ARBA00023054"/>
    </source>
</evidence>
<evidence type="ECO:0000256" key="23">
    <source>
        <dbReference type="SAM" id="MobiDB-lite"/>
    </source>
</evidence>
<evidence type="ECO:0000256" key="21">
    <source>
        <dbReference type="ARBA" id="ARBA00040790"/>
    </source>
</evidence>
<keyword evidence="8" id="KW-0488">Methylation</keyword>
<feature type="region of interest" description="Disordered" evidence="23">
    <location>
        <begin position="101"/>
        <end position="155"/>
    </location>
</feature>
<organism evidence="24 25">
    <name type="scientific">Spermophilus dauricus</name>
    <name type="common">Daurian ground squirrel</name>
    <dbReference type="NCBI Taxonomy" id="99837"/>
    <lineage>
        <taxon>Eukaryota</taxon>
        <taxon>Metazoa</taxon>
        <taxon>Chordata</taxon>
        <taxon>Craniata</taxon>
        <taxon>Vertebrata</taxon>
        <taxon>Euteleostomi</taxon>
        <taxon>Mammalia</taxon>
        <taxon>Eutheria</taxon>
        <taxon>Euarchontoglires</taxon>
        <taxon>Glires</taxon>
        <taxon>Rodentia</taxon>
        <taxon>Sciuromorpha</taxon>
        <taxon>Sciuridae</taxon>
        <taxon>Xerinae</taxon>
        <taxon>Marmotini</taxon>
        <taxon>Spermophilus</taxon>
    </lineage>
</organism>
<evidence type="ECO:0000256" key="14">
    <source>
        <dbReference type="ARBA" id="ARBA00023139"/>
    </source>
</evidence>
<comment type="subcellular location">
    <subcellularLocation>
        <location evidence="18">Apicolateral cell membrane</location>
        <topology evidence="18">Lipid-anchor</topology>
    </subcellularLocation>
    <subcellularLocation>
        <location evidence="19">Basolateral cell membrane</location>
        <topology evidence="19">Lipid-anchor</topology>
    </subcellularLocation>
    <subcellularLocation>
        <location evidence="2">Cell membrane</location>
        <topology evidence="2">Lipid-anchor</topology>
        <orientation evidence="2">Cytoplasmic side</orientation>
    </subcellularLocation>
    <subcellularLocation>
        <location evidence="3">Cell projection</location>
        <location evidence="3">Axon</location>
    </subcellularLocation>
    <subcellularLocation>
        <location evidence="1">Cell projection</location>
        <location evidence="1">Dendrite</location>
    </subcellularLocation>
    <subcellularLocation>
        <location evidence="5">Cell projection</location>
        <location evidence="5">Dendritic spine</location>
    </subcellularLocation>
    <subcellularLocation>
        <location evidence="4">Cell projection</location>
        <location evidence="4">Filopodium membrane</location>
        <topology evidence="4">Lipid-anchor</topology>
    </subcellularLocation>
</comment>
<feature type="region of interest" description="Disordered" evidence="23">
    <location>
        <begin position="38"/>
        <end position="80"/>
    </location>
</feature>
<protein>
    <recommendedName>
        <fullName evidence="21">Paralemmin-1</fullName>
    </recommendedName>
    <alternativeName>
        <fullName evidence="22">Paralemmin</fullName>
    </alternativeName>
</protein>
<keyword evidence="9" id="KW-0597">Phosphoprotein</keyword>
<keyword evidence="12" id="KW-0175">Coiled coil</keyword>
<dbReference type="GO" id="GO:0008360">
    <property type="term" value="P:regulation of cell shape"/>
    <property type="evidence" value="ECO:0007669"/>
    <property type="project" value="UniProtKB-KW"/>
</dbReference>
<dbReference type="AlphaFoldDB" id="A0A8C9P7S6"/>
<keyword evidence="16" id="KW-0449">Lipoprotein</keyword>
<proteinExistence type="inferred from homology"/>
<evidence type="ECO:0000256" key="10">
    <source>
        <dbReference type="ARBA" id="ARBA00022960"/>
    </source>
</evidence>
<keyword evidence="15" id="KW-0966">Cell projection</keyword>
<keyword evidence="13" id="KW-0472">Membrane</keyword>
<dbReference type="GO" id="GO:0016323">
    <property type="term" value="C:basolateral plasma membrane"/>
    <property type="evidence" value="ECO:0007669"/>
    <property type="project" value="UniProtKB-SubCell"/>
</dbReference>
<name>A0A8C9P7S6_SPEDA</name>
<evidence type="ECO:0000256" key="17">
    <source>
        <dbReference type="ARBA" id="ARBA00023289"/>
    </source>
</evidence>
<dbReference type="InterPro" id="IPR004965">
    <property type="entry name" value="Paralemmin"/>
</dbReference>
<evidence type="ECO:0000256" key="9">
    <source>
        <dbReference type="ARBA" id="ARBA00022553"/>
    </source>
</evidence>
<evidence type="ECO:0000256" key="22">
    <source>
        <dbReference type="ARBA" id="ARBA00041963"/>
    </source>
</evidence>
<dbReference type="GO" id="GO:0051491">
    <property type="term" value="P:positive regulation of filopodium assembly"/>
    <property type="evidence" value="ECO:0007669"/>
    <property type="project" value="TreeGrafter"/>
</dbReference>
<comment type="subunit">
    <text evidence="20">Interacts with dopamine receptor DRD3.</text>
</comment>
<evidence type="ECO:0000256" key="8">
    <source>
        <dbReference type="ARBA" id="ARBA00022481"/>
    </source>
</evidence>
<evidence type="ECO:0000256" key="20">
    <source>
        <dbReference type="ARBA" id="ARBA00038823"/>
    </source>
</evidence>
<evidence type="ECO:0000256" key="19">
    <source>
        <dbReference type="ARBA" id="ARBA00037871"/>
    </source>
</evidence>
<dbReference type="GO" id="GO:0043197">
    <property type="term" value="C:dendritic spine"/>
    <property type="evidence" value="ECO:0007669"/>
    <property type="project" value="UniProtKB-SubCell"/>
</dbReference>
<keyword evidence="7" id="KW-1003">Cell membrane</keyword>
<evidence type="ECO:0000256" key="7">
    <source>
        <dbReference type="ARBA" id="ARBA00022475"/>
    </source>
</evidence>
<dbReference type="GO" id="GO:0016327">
    <property type="term" value="C:apicolateral plasma membrane"/>
    <property type="evidence" value="ECO:0007669"/>
    <property type="project" value="UniProtKB-SubCell"/>
</dbReference>
<evidence type="ECO:0000256" key="3">
    <source>
        <dbReference type="ARBA" id="ARBA00004489"/>
    </source>
</evidence>
<keyword evidence="17" id="KW-0636">Prenylation</keyword>